<name>A0A6C0BVM7_9ZZZZ</name>
<keyword evidence="1" id="KW-0472">Membrane</keyword>
<keyword evidence="1" id="KW-0812">Transmembrane</keyword>
<organism evidence="2">
    <name type="scientific">viral metagenome</name>
    <dbReference type="NCBI Taxonomy" id="1070528"/>
    <lineage>
        <taxon>unclassified sequences</taxon>
        <taxon>metagenomes</taxon>
        <taxon>organismal metagenomes</taxon>
    </lineage>
</organism>
<feature type="transmembrane region" description="Helical" evidence="1">
    <location>
        <begin position="28"/>
        <end position="51"/>
    </location>
</feature>
<dbReference type="EMBL" id="MN739258">
    <property type="protein sequence ID" value="QHS95811.1"/>
    <property type="molecule type" value="Genomic_DNA"/>
</dbReference>
<protein>
    <submittedName>
        <fullName evidence="2">Uncharacterized protein</fullName>
    </submittedName>
</protein>
<feature type="transmembrane region" description="Helical" evidence="1">
    <location>
        <begin position="5"/>
        <end position="22"/>
    </location>
</feature>
<reference evidence="2" key="1">
    <citation type="journal article" date="2020" name="Nature">
        <title>Giant virus diversity and host interactions through global metagenomics.</title>
        <authorList>
            <person name="Schulz F."/>
            <person name="Roux S."/>
            <person name="Paez-Espino D."/>
            <person name="Jungbluth S."/>
            <person name="Walsh D.A."/>
            <person name="Denef V.J."/>
            <person name="McMahon K.D."/>
            <person name="Konstantinidis K.T."/>
            <person name="Eloe-Fadrosh E.A."/>
            <person name="Kyrpides N.C."/>
            <person name="Woyke T."/>
        </authorList>
    </citation>
    <scope>NUCLEOTIDE SEQUENCE</scope>
    <source>
        <strain evidence="2">GVMAG-M-3300018868-6</strain>
    </source>
</reference>
<accession>A0A6C0BVM7</accession>
<proteinExistence type="predicted"/>
<keyword evidence="1" id="KW-1133">Transmembrane helix</keyword>
<evidence type="ECO:0000313" key="2">
    <source>
        <dbReference type="EMBL" id="QHS95811.1"/>
    </source>
</evidence>
<evidence type="ECO:0000256" key="1">
    <source>
        <dbReference type="SAM" id="Phobius"/>
    </source>
</evidence>
<dbReference type="AlphaFoldDB" id="A0A6C0BVM7"/>
<sequence>MIDTIYIGVATAIFTGGCAFFKKEVNQVMPVLVIISLAWPIIIANNIVCLISKSLKKLI</sequence>